<keyword evidence="1" id="KW-1133">Transmembrane helix</keyword>
<accession>A0A1J4JN60</accession>
<dbReference type="GeneID" id="94843369"/>
<organism evidence="2 3">
    <name type="scientific">Tritrichomonas foetus</name>
    <dbReference type="NCBI Taxonomy" id="1144522"/>
    <lineage>
        <taxon>Eukaryota</taxon>
        <taxon>Metamonada</taxon>
        <taxon>Parabasalia</taxon>
        <taxon>Tritrichomonadida</taxon>
        <taxon>Tritrichomonadidae</taxon>
        <taxon>Tritrichomonas</taxon>
    </lineage>
</organism>
<keyword evidence="1" id="KW-0812">Transmembrane</keyword>
<keyword evidence="1" id="KW-0472">Membrane</keyword>
<dbReference type="AlphaFoldDB" id="A0A1J4JN60"/>
<protein>
    <submittedName>
        <fullName evidence="2">Uncharacterized protein</fullName>
    </submittedName>
</protein>
<reference evidence="2" key="1">
    <citation type="submission" date="2016-10" db="EMBL/GenBank/DDBJ databases">
        <authorList>
            <person name="Benchimol M."/>
            <person name="Almeida L.G."/>
            <person name="Vasconcelos A.T."/>
            <person name="Perreira-Neves A."/>
            <person name="Rosa I.A."/>
            <person name="Tasca T."/>
            <person name="Bogo M.R."/>
            <person name="de Souza W."/>
        </authorList>
    </citation>
    <scope>NUCLEOTIDE SEQUENCE [LARGE SCALE GENOMIC DNA]</scope>
    <source>
        <strain evidence="2">K</strain>
    </source>
</reference>
<name>A0A1J4JN60_9EUKA</name>
<dbReference type="RefSeq" id="XP_068353651.1">
    <property type="nucleotide sequence ID" value="XM_068508665.1"/>
</dbReference>
<comment type="caution">
    <text evidence="2">The sequence shown here is derived from an EMBL/GenBank/DDBJ whole genome shotgun (WGS) entry which is preliminary data.</text>
</comment>
<dbReference type="EMBL" id="MLAK01000950">
    <property type="protein sequence ID" value="OHT00515.1"/>
    <property type="molecule type" value="Genomic_DNA"/>
</dbReference>
<evidence type="ECO:0000313" key="3">
    <source>
        <dbReference type="Proteomes" id="UP000179807"/>
    </source>
</evidence>
<feature type="transmembrane region" description="Helical" evidence="1">
    <location>
        <begin position="317"/>
        <end position="338"/>
    </location>
</feature>
<gene>
    <name evidence="2" type="ORF">TRFO_32745</name>
</gene>
<sequence length="361" mass="39520">MTPNKPEDIKLPIFDNVVNKTVEFSVNKSEIIQGNHYSVSVANNLTIQFQDEGSNNLYFKVNYESAVITFTSTNDDKRPINTGIIPTTNGVTTVNIENDNFNLNIRGDGFVNIATSNQNLTAFNISNVLLEQNESLVIKSKNENVPIYLSNLELYNSPYFKANSSDLHIYNIIVQQGSTPTVEDCIVLKEIITGLNTSLNLGQNVNLSSAVSCILYNTGIVSERAAFTGNLSNPPSKIIFRLTQINTVLADGETTDDTEYKMIIAENPRDCKAWRNIVDMTGSIYQTAKCEKNQQGITQLVVSSKKQNKNKLGAGPIAGIAIACVVVVAVIVGVTVYISRKSNLSLGIESTIYESEDSIAI</sequence>
<dbReference type="VEuPathDB" id="TrichDB:TRFO_32745"/>
<dbReference type="Proteomes" id="UP000179807">
    <property type="component" value="Unassembled WGS sequence"/>
</dbReference>
<keyword evidence="3" id="KW-1185">Reference proteome</keyword>
<proteinExistence type="predicted"/>
<evidence type="ECO:0000313" key="2">
    <source>
        <dbReference type="EMBL" id="OHT00515.1"/>
    </source>
</evidence>
<evidence type="ECO:0000256" key="1">
    <source>
        <dbReference type="SAM" id="Phobius"/>
    </source>
</evidence>